<dbReference type="RefSeq" id="WP_005382714.1">
    <property type="nucleotide sequence ID" value="NZ_KB291568.1"/>
</dbReference>
<sequence length="445" mass="50630">MNWKRVIALGLLGITLGVGQSYGIDINIPGAVPSALEDAYQHYRIDPKVTRLMEQSIEKEIPAIRANDPNYDKSKLEADIYATKELNNAVMYSRTVVILRDNGADIKFTAPYESGIGIARLDNTKDIVRMGRIFSRIAQLGYEVRPQPKGNLWENTNIEYGKLNSDILRREFEESKGAIRLDGSKMLGSGTFAYKGMEKATWDVIKYDSDNIIGTLNFTLPTSPTRSYHIGYQMSDRLNHDVLKDNEQEIMKSTMAPLVNTILPSIKPASAILENTTPVRVENFTFQVFKNSKHIGRETLKNGGYRVNYSSGNIKEEIIVTPLSSIDNVKKQNVLFNYLNDFVYTESLSKGKQIQSATVWNDATPGVYLEVEGDKYTLFTMTVYDENYRYTYLVKKPHDIHVSNYKIRDMIQYVDNKRNKTNYNKIKLGLGVPPDVFDDTKIFNK</sequence>
<proteinExistence type="predicted"/>
<protein>
    <submittedName>
        <fullName evidence="1">Uncharacterized protein</fullName>
    </submittedName>
</protein>
<comment type="caution">
    <text evidence="1">The sequence shown here is derived from an EMBL/GenBank/DDBJ whole genome shotgun (WGS) entry which is preliminary data.</text>
</comment>
<evidence type="ECO:0000313" key="1">
    <source>
        <dbReference type="EMBL" id="EKY19320.1"/>
    </source>
</evidence>
<organism evidence="1 2">
    <name type="scientific">Veillonella atypica KON</name>
    <dbReference type="NCBI Taxonomy" id="1128111"/>
    <lineage>
        <taxon>Bacteria</taxon>
        <taxon>Bacillati</taxon>
        <taxon>Bacillota</taxon>
        <taxon>Negativicutes</taxon>
        <taxon>Veillonellales</taxon>
        <taxon>Veillonellaceae</taxon>
        <taxon>Veillonella</taxon>
    </lineage>
</organism>
<keyword evidence="2" id="KW-1185">Reference proteome</keyword>
<gene>
    <name evidence="1" type="ORF">HMPREF0870_01124</name>
</gene>
<dbReference type="EMBL" id="AMEX01000017">
    <property type="protein sequence ID" value="EKY19320.1"/>
    <property type="molecule type" value="Genomic_DNA"/>
</dbReference>
<evidence type="ECO:0000313" key="2">
    <source>
        <dbReference type="Proteomes" id="UP000010412"/>
    </source>
</evidence>
<reference evidence="1 2" key="1">
    <citation type="submission" date="2012-05" db="EMBL/GenBank/DDBJ databases">
        <authorList>
            <person name="Weinstock G."/>
            <person name="Sodergren E."/>
            <person name="Lobos E.A."/>
            <person name="Fulton L."/>
            <person name="Fulton R."/>
            <person name="Courtney L."/>
            <person name="Fronick C."/>
            <person name="O'Laughlin M."/>
            <person name="Godfrey J."/>
            <person name="Wilson R.M."/>
            <person name="Miner T."/>
            <person name="Farmer C."/>
            <person name="Delehaunty K."/>
            <person name="Cordes M."/>
            <person name="Minx P."/>
            <person name="Tomlinson C."/>
            <person name="Chen J."/>
            <person name="Wollam A."/>
            <person name="Pepin K.H."/>
            <person name="Bhonagiri V."/>
            <person name="Zhang X."/>
            <person name="Suruliraj S."/>
            <person name="Warren W."/>
            <person name="Mitreva M."/>
            <person name="Mardis E.R."/>
            <person name="Wilson R.K."/>
        </authorList>
    </citation>
    <scope>NUCLEOTIDE SEQUENCE [LARGE SCALE GENOMIC DNA]</scope>
    <source>
        <strain evidence="1 2">KON</strain>
    </source>
</reference>
<name>A0ABN0IKB5_9FIRM</name>
<dbReference type="Proteomes" id="UP000010412">
    <property type="component" value="Unassembled WGS sequence"/>
</dbReference>
<accession>A0ABN0IKB5</accession>